<sequence>MKSPYNITADASFTQSAVTALKTQFDEVMKNLPGTRAGDDIEALHDMRVATRRLRAAMSIFGPVFPEKQFRPLEKEVARITDALGGVRDADVQIDFMQKMSDSVPEAEKVGLQAFMEHLNAQRDRDRVIMIKELNRLEKSKFSRDFEAMLDQLQEDADHG</sequence>
<dbReference type="RefSeq" id="WP_119322102.1">
    <property type="nucleotide sequence ID" value="NZ_AP025739.1"/>
</dbReference>
<dbReference type="InterPro" id="IPR007899">
    <property type="entry name" value="CHAD_dom"/>
</dbReference>
<protein>
    <submittedName>
        <fullName evidence="1">Uncharacterized protein</fullName>
    </submittedName>
</protein>
<gene>
    <name evidence="1" type="ORF">CCAX7_42570</name>
</gene>
<dbReference type="PANTHER" id="PTHR39339:SF1">
    <property type="entry name" value="CHAD DOMAIN-CONTAINING PROTEIN"/>
    <property type="match status" value="1"/>
</dbReference>
<dbReference type="KEGG" id="ccot:CCAX7_42570"/>
<organism evidence="1 2">
    <name type="scientific">Capsulimonas corticalis</name>
    <dbReference type="NCBI Taxonomy" id="2219043"/>
    <lineage>
        <taxon>Bacteria</taxon>
        <taxon>Bacillati</taxon>
        <taxon>Armatimonadota</taxon>
        <taxon>Armatimonadia</taxon>
        <taxon>Capsulimonadales</taxon>
        <taxon>Capsulimonadaceae</taxon>
        <taxon>Capsulimonas</taxon>
    </lineage>
</organism>
<reference evidence="1 2" key="1">
    <citation type="journal article" date="2019" name="Int. J. Syst. Evol. Microbiol.">
        <title>Capsulimonas corticalis gen. nov., sp. nov., an aerobic capsulated bacterium, of a novel bacterial order, Capsulimonadales ord. nov., of the class Armatimonadia of the phylum Armatimonadetes.</title>
        <authorList>
            <person name="Li J."/>
            <person name="Kudo C."/>
            <person name="Tonouchi A."/>
        </authorList>
    </citation>
    <scope>NUCLEOTIDE SEQUENCE [LARGE SCALE GENOMIC DNA]</scope>
    <source>
        <strain evidence="1 2">AX-7</strain>
    </source>
</reference>
<dbReference type="Gene3D" id="1.40.20.10">
    <property type="entry name" value="CHAD domain"/>
    <property type="match status" value="1"/>
</dbReference>
<dbReference type="Proteomes" id="UP000287394">
    <property type="component" value="Chromosome"/>
</dbReference>
<dbReference type="PANTHER" id="PTHR39339">
    <property type="entry name" value="SLR1444 PROTEIN"/>
    <property type="match status" value="1"/>
</dbReference>
<dbReference type="InterPro" id="IPR038186">
    <property type="entry name" value="CHAD_dom_sf"/>
</dbReference>
<accession>A0A402CXP1</accession>
<dbReference type="Pfam" id="PF05235">
    <property type="entry name" value="CHAD"/>
    <property type="match status" value="1"/>
</dbReference>
<evidence type="ECO:0000313" key="2">
    <source>
        <dbReference type="Proteomes" id="UP000287394"/>
    </source>
</evidence>
<dbReference type="SMART" id="SM00880">
    <property type="entry name" value="CHAD"/>
    <property type="match status" value="1"/>
</dbReference>
<dbReference type="PROSITE" id="PS51708">
    <property type="entry name" value="CHAD"/>
    <property type="match status" value="1"/>
</dbReference>
<evidence type="ECO:0000313" key="1">
    <source>
        <dbReference type="EMBL" id="BDI32206.1"/>
    </source>
</evidence>
<keyword evidence="2" id="KW-1185">Reference proteome</keyword>
<name>A0A402CXP1_9BACT</name>
<dbReference type="EMBL" id="AP025739">
    <property type="protein sequence ID" value="BDI32206.1"/>
    <property type="molecule type" value="Genomic_DNA"/>
</dbReference>
<proteinExistence type="predicted"/>
<dbReference type="OrthoDB" id="9777271at2"/>
<dbReference type="AlphaFoldDB" id="A0A402CXP1"/>